<evidence type="ECO:0000256" key="5">
    <source>
        <dbReference type="ARBA" id="ARBA00022982"/>
    </source>
</evidence>
<comment type="function">
    <text evidence="8">Component of the cytochrome b6-f complex, which mediates electron transfer between photosystem II (PSII) and photosystem I (PSI), cyclic electron flow around PSI, and state transitions.</text>
</comment>
<dbReference type="KEGG" id="rsin:B6N60_03198"/>
<feature type="compositionally biased region" description="Polar residues" evidence="9">
    <location>
        <begin position="1"/>
        <end position="12"/>
    </location>
</feature>
<dbReference type="InterPro" id="IPR012595">
    <property type="entry name" value="PetM_cyt_b6/f_cplx_su7"/>
</dbReference>
<dbReference type="AlphaFoldDB" id="A0A975Y5R2"/>
<evidence type="ECO:0000313" key="12">
    <source>
        <dbReference type="Proteomes" id="UP000683511"/>
    </source>
</evidence>
<keyword evidence="3 8" id="KW-0602">Photosynthesis</keyword>
<evidence type="ECO:0000256" key="2">
    <source>
        <dbReference type="ARBA" id="ARBA00022448"/>
    </source>
</evidence>
<keyword evidence="2 8" id="KW-0813">Transport</keyword>
<evidence type="ECO:0000256" key="1">
    <source>
        <dbReference type="ARBA" id="ARBA00004167"/>
    </source>
</evidence>
<feature type="transmembrane region" description="Helical" evidence="10">
    <location>
        <begin position="30"/>
        <end position="52"/>
    </location>
</feature>
<comment type="subcellular location">
    <subcellularLocation>
        <location evidence="8">Cellular thylakoid membrane</location>
        <topology evidence="8">Single-pass membrane protein</topology>
    </subcellularLocation>
    <subcellularLocation>
        <location evidence="1">Membrane</location>
        <topology evidence="1">Single-pass membrane protein</topology>
    </subcellularLocation>
</comment>
<evidence type="ECO:0000256" key="10">
    <source>
        <dbReference type="SAM" id="Phobius"/>
    </source>
</evidence>
<dbReference type="Pfam" id="PF08041">
    <property type="entry name" value="PetM"/>
    <property type="match status" value="1"/>
</dbReference>
<comment type="subunit">
    <text evidence="8">The 4 large subunits of the cytochrome b6-f complex are cytochrome b6, subunit IV (17 kDa polypeptide, PetD), cytochrome f and the Rieske protein, while the 4 small subunits are PetG, PetL, PetM and PetN. The complex functions as a dimer.</text>
</comment>
<dbReference type="GO" id="GO:0009055">
    <property type="term" value="F:electron transfer activity"/>
    <property type="evidence" value="ECO:0007669"/>
    <property type="project" value="UniProtKB-UniRule"/>
</dbReference>
<keyword evidence="8" id="KW-0793">Thylakoid</keyword>
<gene>
    <name evidence="8" type="primary">petM</name>
    <name evidence="11" type="ORF">B6N60_03198</name>
</gene>
<dbReference type="HAMAP" id="MF_00396">
    <property type="entry name" value="Cytb6_f_PetM"/>
    <property type="match status" value="1"/>
</dbReference>
<protein>
    <recommendedName>
        <fullName evidence="8">Cytochrome b6-f complex subunit 7</fullName>
    </recommendedName>
    <alternativeName>
        <fullName evidence="8">Cytochrome b6-f complex subunit PetM</fullName>
    </alternativeName>
    <alternativeName>
        <fullName evidence="8">Cytochrome b6-f complex subunit VII</fullName>
    </alternativeName>
</protein>
<keyword evidence="6 8" id="KW-1133">Transmembrane helix</keyword>
<keyword evidence="7 8" id="KW-0472">Membrane</keyword>
<keyword evidence="5 8" id="KW-0249">Electron transport</keyword>
<proteinExistence type="inferred from homology"/>
<evidence type="ECO:0000256" key="7">
    <source>
        <dbReference type="ARBA" id="ARBA00023136"/>
    </source>
</evidence>
<comment type="similarity">
    <text evidence="8">Belongs to the PetM family.</text>
</comment>
<dbReference type="Proteomes" id="UP000683511">
    <property type="component" value="Chromosome"/>
</dbReference>
<evidence type="ECO:0000256" key="8">
    <source>
        <dbReference type="HAMAP-Rule" id="MF_00396"/>
    </source>
</evidence>
<keyword evidence="4 8" id="KW-0812">Transmembrane</keyword>
<evidence type="ECO:0000256" key="9">
    <source>
        <dbReference type="SAM" id="MobiDB-lite"/>
    </source>
</evidence>
<evidence type="ECO:0000256" key="6">
    <source>
        <dbReference type="ARBA" id="ARBA00022989"/>
    </source>
</evidence>
<dbReference type="GO" id="GO:0031676">
    <property type="term" value="C:plasma membrane-derived thylakoid membrane"/>
    <property type="evidence" value="ECO:0007669"/>
    <property type="project" value="UniProtKB-SubCell"/>
</dbReference>
<evidence type="ECO:0000313" key="11">
    <source>
        <dbReference type="EMBL" id="QXE24493.1"/>
    </source>
</evidence>
<dbReference type="SUPFAM" id="SSF103441">
    <property type="entry name" value="PetM subunit of the cytochrome b6f complex"/>
    <property type="match status" value="1"/>
</dbReference>
<dbReference type="EMBL" id="CP021056">
    <property type="protein sequence ID" value="QXE24493.1"/>
    <property type="molecule type" value="Genomic_DNA"/>
</dbReference>
<name>A0A975Y5R2_9NOST</name>
<evidence type="ECO:0000256" key="4">
    <source>
        <dbReference type="ARBA" id="ARBA00022692"/>
    </source>
</evidence>
<reference evidence="11" key="1">
    <citation type="submission" date="2017-04" db="EMBL/GenBank/DDBJ databases">
        <title>Genome deletions in a multicellular cyanobacterial endosymbiont for morphological adaptation in marine diatoms.</title>
        <authorList>
            <person name="Wang Y."/>
            <person name="Gao H."/>
            <person name="Li R."/>
            <person name="Xu X."/>
        </authorList>
    </citation>
    <scope>NUCLEOTIDE SEQUENCE</scope>
    <source>
        <strain evidence="11">FACHB 800</strain>
    </source>
</reference>
<feature type="region of interest" description="Disordered" evidence="9">
    <location>
        <begin position="1"/>
        <end position="20"/>
    </location>
</feature>
<keyword evidence="12" id="KW-1185">Reference proteome</keyword>
<accession>A0A975Y5R2</accession>
<dbReference type="GO" id="GO:0015979">
    <property type="term" value="P:photosynthesis"/>
    <property type="evidence" value="ECO:0007669"/>
    <property type="project" value="UniProtKB-KW"/>
</dbReference>
<evidence type="ECO:0000256" key="3">
    <source>
        <dbReference type="ARBA" id="ARBA00022531"/>
    </source>
</evidence>
<sequence length="59" mass="6428">MSHQIRFSNGNGKHQHTIHKGESHQMGGEIFNAALLSFGLIFVGWALGALLLKIQGAEE</sequence>
<dbReference type="GO" id="GO:0009512">
    <property type="term" value="C:cytochrome b6f complex"/>
    <property type="evidence" value="ECO:0007669"/>
    <property type="project" value="InterPro"/>
</dbReference>
<organism evidence="11 12">
    <name type="scientific">Richelia sinica FACHB-800</name>
    <dbReference type="NCBI Taxonomy" id="1357546"/>
    <lineage>
        <taxon>Bacteria</taxon>
        <taxon>Bacillati</taxon>
        <taxon>Cyanobacteriota</taxon>
        <taxon>Cyanophyceae</taxon>
        <taxon>Nostocales</taxon>
        <taxon>Nostocaceae</taxon>
        <taxon>Richelia</taxon>
    </lineage>
</organism>